<evidence type="ECO:0000256" key="1">
    <source>
        <dbReference type="SAM" id="MobiDB-lite"/>
    </source>
</evidence>
<feature type="domain" description="CHK kinase-like" evidence="2">
    <location>
        <begin position="133"/>
        <end position="332"/>
    </location>
</feature>
<protein>
    <submittedName>
        <fullName evidence="4">Uncharacterized protein LOC117651728</fullName>
    </submittedName>
</protein>
<proteinExistence type="predicted"/>
<dbReference type="InterPro" id="IPR015897">
    <property type="entry name" value="CHK_kinase-like"/>
</dbReference>
<sequence length="403" mass="43783">MAATTVSDVPDVVSKTISRVAEAEGFKKPSFQVDPGSNPGDGYTSLLYRVTIREENNAGCCLPPRSGKRDDLVLMVKVPHPGTANAFLAQTFVAESTMYKSIIPAMEGTGGIEGSLPWPRCFFASSNGAETALVFEDLRLKGFGMKDRRVAMDAAHCRLALSQMAKFHGAGIALQHLKPDTFKTLADKLGNPFSSPEVQAMFSQMSEMVAQTVAIVAEKYPEGTVVYTKLLQMLQSYGAENMKMLAATPEPAPGIAIVHGDCHVNNFMFSYDQTSGDVTACQLIDFQMSRAGPTALDLASLLLPCTEKAMRDEHWEDLLRGYHAELQSVLRTAGCKDPDAVYSWTHLMDCLKKVAPHGFMIAPVLLHAQFADKEAADELRDALQDLGKEDAPLRPSTSEAPMS</sequence>
<dbReference type="RefSeq" id="XP_034251924.1">
    <property type="nucleotide sequence ID" value="XM_034396033.1"/>
</dbReference>
<gene>
    <name evidence="4" type="primary">LOC117651728</name>
</gene>
<dbReference type="Pfam" id="PF02958">
    <property type="entry name" value="EcKL"/>
    <property type="match status" value="1"/>
</dbReference>
<keyword evidence="3" id="KW-1185">Reference proteome</keyword>
<dbReference type="GeneID" id="117651728"/>
<dbReference type="PANTHER" id="PTHR11012:SF30">
    <property type="entry name" value="PROTEIN KINASE-LIKE DOMAIN-CONTAINING"/>
    <property type="match status" value="1"/>
</dbReference>
<dbReference type="FunCoup" id="A0A6P9A3Y3">
    <property type="interactions" value="13"/>
</dbReference>
<evidence type="ECO:0000313" key="3">
    <source>
        <dbReference type="Proteomes" id="UP000515158"/>
    </source>
</evidence>
<dbReference type="InterPro" id="IPR004119">
    <property type="entry name" value="EcKL"/>
</dbReference>
<dbReference type="Proteomes" id="UP000515158">
    <property type="component" value="Unplaced"/>
</dbReference>
<dbReference type="SMART" id="SM00587">
    <property type="entry name" value="CHK"/>
    <property type="match status" value="1"/>
</dbReference>
<organism evidence="4">
    <name type="scientific">Thrips palmi</name>
    <name type="common">Melon thrips</name>
    <dbReference type="NCBI Taxonomy" id="161013"/>
    <lineage>
        <taxon>Eukaryota</taxon>
        <taxon>Metazoa</taxon>
        <taxon>Ecdysozoa</taxon>
        <taxon>Arthropoda</taxon>
        <taxon>Hexapoda</taxon>
        <taxon>Insecta</taxon>
        <taxon>Pterygota</taxon>
        <taxon>Neoptera</taxon>
        <taxon>Paraneoptera</taxon>
        <taxon>Thysanoptera</taxon>
        <taxon>Terebrantia</taxon>
        <taxon>Thripoidea</taxon>
        <taxon>Thripidae</taxon>
        <taxon>Thrips</taxon>
    </lineage>
</organism>
<dbReference type="PANTHER" id="PTHR11012">
    <property type="entry name" value="PROTEIN KINASE-LIKE DOMAIN-CONTAINING"/>
    <property type="match status" value="1"/>
</dbReference>
<evidence type="ECO:0000259" key="2">
    <source>
        <dbReference type="SMART" id="SM00587"/>
    </source>
</evidence>
<dbReference type="OrthoDB" id="5396515at2759"/>
<name>A0A6P9A3Y3_THRPL</name>
<evidence type="ECO:0000313" key="4">
    <source>
        <dbReference type="RefSeq" id="XP_034251924.1"/>
    </source>
</evidence>
<dbReference type="SUPFAM" id="SSF56112">
    <property type="entry name" value="Protein kinase-like (PK-like)"/>
    <property type="match status" value="1"/>
</dbReference>
<dbReference type="AlphaFoldDB" id="A0A6P9A3Y3"/>
<dbReference type="InterPro" id="IPR011009">
    <property type="entry name" value="Kinase-like_dom_sf"/>
</dbReference>
<dbReference type="InParanoid" id="A0A6P9A3Y3"/>
<reference evidence="4" key="1">
    <citation type="submission" date="2025-08" db="UniProtKB">
        <authorList>
            <consortium name="RefSeq"/>
        </authorList>
    </citation>
    <scope>IDENTIFICATION</scope>
    <source>
        <tissue evidence="4">Total insect</tissue>
    </source>
</reference>
<accession>A0A6P9A3Y3</accession>
<dbReference type="Gene3D" id="3.90.1200.10">
    <property type="match status" value="1"/>
</dbReference>
<feature type="region of interest" description="Disordered" evidence="1">
    <location>
        <begin position="384"/>
        <end position="403"/>
    </location>
</feature>
<dbReference type="KEGG" id="tpal:117651728"/>